<dbReference type="EMBL" id="CBTN010000015">
    <property type="protein sequence ID" value="CDH52997.1"/>
    <property type="molecule type" value="Genomic_DNA"/>
</dbReference>
<name>A0A068RTR4_9FUNG</name>
<keyword evidence="3" id="KW-1185">Reference proteome</keyword>
<keyword evidence="1" id="KW-1133">Transmembrane helix</keyword>
<gene>
    <name evidence="2" type="ORF">LCOR_04412.1</name>
</gene>
<dbReference type="Proteomes" id="UP000027586">
    <property type="component" value="Unassembled WGS sequence"/>
</dbReference>
<proteinExistence type="predicted"/>
<keyword evidence="1" id="KW-0812">Transmembrane</keyword>
<comment type="caution">
    <text evidence="2">The sequence shown here is derived from an EMBL/GenBank/DDBJ whole genome shotgun (WGS) entry which is preliminary data.</text>
</comment>
<sequence>MALARLAFCFNSTAQHHGFSVSSEEQRRVFICIWIRFLWSGSATLGIIVSLGSSPTCTFWSFDALFVNYVGGYSLRIETMGGSFFFVGQLRRRWFLQNCFLFYETTMAITMRYATTSTRTMT</sequence>
<keyword evidence="1" id="KW-0472">Membrane</keyword>
<feature type="transmembrane region" description="Helical" evidence="1">
    <location>
        <begin position="64"/>
        <end position="87"/>
    </location>
</feature>
<dbReference type="AlphaFoldDB" id="A0A068RTR4"/>
<dbReference type="VEuPathDB" id="FungiDB:LCOR_04412.1"/>
<evidence type="ECO:0000256" key="1">
    <source>
        <dbReference type="SAM" id="Phobius"/>
    </source>
</evidence>
<reference evidence="2" key="1">
    <citation type="submission" date="2013-08" db="EMBL/GenBank/DDBJ databases">
        <title>Gene expansion shapes genome architecture in the human pathogen Lichtheimia corymbifera: an evolutionary genomics analysis in the ancient terrestrial Mucorales (Mucoromycotina).</title>
        <authorList>
            <person name="Schwartze V.U."/>
            <person name="Winter S."/>
            <person name="Shelest E."/>
            <person name="Marcet-Houben M."/>
            <person name="Horn F."/>
            <person name="Wehner S."/>
            <person name="Hoffmann K."/>
            <person name="Riege K."/>
            <person name="Sammeth M."/>
            <person name="Nowrousian M."/>
            <person name="Valiante V."/>
            <person name="Linde J."/>
            <person name="Jacobsen I.D."/>
            <person name="Marz M."/>
            <person name="Brakhage A.A."/>
            <person name="Gabaldon T."/>
            <person name="Bocker S."/>
            <person name="Voigt K."/>
        </authorList>
    </citation>
    <scope>NUCLEOTIDE SEQUENCE [LARGE SCALE GENOMIC DNA]</scope>
    <source>
        <strain evidence="2">FSU 9682</strain>
    </source>
</reference>
<evidence type="ECO:0000313" key="3">
    <source>
        <dbReference type="Proteomes" id="UP000027586"/>
    </source>
</evidence>
<feature type="transmembrane region" description="Helical" evidence="1">
    <location>
        <begin position="29"/>
        <end position="52"/>
    </location>
</feature>
<protein>
    <submittedName>
        <fullName evidence="2">Uncharacterized protein</fullName>
    </submittedName>
</protein>
<organism evidence="2 3">
    <name type="scientific">Lichtheimia corymbifera JMRC:FSU:9682</name>
    <dbReference type="NCBI Taxonomy" id="1263082"/>
    <lineage>
        <taxon>Eukaryota</taxon>
        <taxon>Fungi</taxon>
        <taxon>Fungi incertae sedis</taxon>
        <taxon>Mucoromycota</taxon>
        <taxon>Mucoromycotina</taxon>
        <taxon>Mucoromycetes</taxon>
        <taxon>Mucorales</taxon>
        <taxon>Lichtheimiaceae</taxon>
        <taxon>Lichtheimia</taxon>
    </lineage>
</organism>
<accession>A0A068RTR4</accession>
<evidence type="ECO:0000313" key="2">
    <source>
        <dbReference type="EMBL" id="CDH52997.1"/>
    </source>
</evidence>